<reference evidence="2 3" key="1">
    <citation type="submission" date="2018-01" db="EMBL/GenBank/DDBJ databases">
        <authorList>
            <person name="Fu G.-Y."/>
        </authorList>
    </citation>
    <scope>NUCLEOTIDE SEQUENCE [LARGE SCALE GENOMIC DNA]</scope>
    <source>
        <strain evidence="2 3">SY39</strain>
    </source>
</reference>
<dbReference type="InterPro" id="IPR025484">
    <property type="entry name" value="DUF4376"/>
</dbReference>
<proteinExistence type="predicted"/>
<accession>A0A2I6S9D3</accession>
<organism evidence="2 3">
    <name type="scientific">Pseudazoarcus pumilus</name>
    <dbReference type="NCBI Taxonomy" id="2067960"/>
    <lineage>
        <taxon>Bacteria</taxon>
        <taxon>Pseudomonadati</taxon>
        <taxon>Pseudomonadota</taxon>
        <taxon>Betaproteobacteria</taxon>
        <taxon>Rhodocyclales</taxon>
        <taxon>Zoogloeaceae</taxon>
        <taxon>Pseudazoarcus</taxon>
    </lineage>
</organism>
<name>A0A2I6S9D3_9RHOO</name>
<gene>
    <name evidence="2" type="ORF">C0099_13565</name>
</gene>
<dbReference type="EMBL" id="CP025682">
    <property type="protein sequence ID" value="AUN95867.1"/>
    <property type="molecule type" value="Genomic_DNA"/>
</dbReference>
<evidence type="ECO:0000313" key="2">
    <source>
        <dbReference type="EMBL" id="AUN95867.1"/>
    </source>
</evidence>
<dbReference type="Proteomes" id="UP000242205">
    <property type="component" value="Chromosome"/>
</dbReference>
<dbReference type="Pfam" id="PF14301">
    <property type="entry name" value="DUF4376"/>
    <property type="match status" value="1"/>
</dbReference>
<evidence type="ECO:0000259" key="1">
    <source>
        <dbReference type="Pfam" id="PF14301"/>
    </source>
</evidence>
<dbReference type="OrthoDB" id="8913439at2"/>
<sequence length="180" mass="19459">MYRLHPKRGVILLSTGKHIPPHRSDARWRAYQKWVKDGGVPEAADVDLEPLERLHDRTRSRINIERDRREQGGFPFGGKIIDSNVASAIRIAGAASAAQASLARGQPFTVAWTCADNTVLTLDAAGVIGMLAALATHSDALHQHARSLKAQADAMLDTGNRVGLENFPIDAGWPGEGDVP</sequence>
<evidence type="ECO:0000313" key="3">
    <source>
        <dbReference type="Proteomes" id="UP000242205"/>
    </source>
</evidence>
<keyword evidence="3" id="KW-1185">Reference proteome</keyword>
<protein>
    <recommendedName>
        <fullName evidence="1">DUF4376 domain-containing protein</fullName>
    </recommendedName>
</protein>
<dbReference type="AlphaFoldDB" id="A0A2I6S9D3"/>
<feature type="domain" description="DUF4376" evidence="1">
    <location>
        <begin position="57"/>
        <end position="157"/>
    </location>
</feature>
<dbReference type="KEGG" id="atw:C0099_13565"/>
<dbReference type="RefSeq" id="WP_102247912.1">
    <property type="nucleotide sequence ID" value="NZ_CP025682.1"/>
</dbReference>